<keyword evidence="2" id="KW-1185">Reference proteome</keyword>
<dbReference type="Proteomes" id="UP001175261">
    <property type="component" value="Unassembled WGS sequence"/>
</dbReference>
<proteinExistence type="predicted"/>
<organism evidence="1 2">
    <name type="scientific">Sarocladium strictum</name>
    <name type="common">Black bundle disease fungus</name>
    <name type="synonym">Acremonium strictum</name>
    <dbReference type="NCBI Taxonomy" id="5046"/>
    <lineage>
        <taxon>Eukaryota</taxon>
        <taxon>Fungi</taxon>
        <taxon>Dikarya</taxon>
        <taxon>Ascomycota</taxon>
        <taxon>Pezizomycotina</taxon>
        <taxon>Sordariomycetes</taxon>
        <taxon>Hypocreomycetidae</taxon>
        <taxon>Hypocreales</taxon>
        <taxon>Sarocladiaceae</taxon>
        <taxon>Sarocladium</taxon>
    </lineage>
</organism>
<evidence type="ECO:0000313" key="2">
    <source>
        <dbReference type="Proteomes" id="UP001175261"/>
    </source>
</evidence>
<dbReference type="AlphaFoldDB" id="A0AA39GAJ9"/>
<reference evidence="1" key="1">
    <citation type="submission" date="2022-10" db="EMBL/GenBank/DDBJ databases">
        <title>Determination and structural analysis of whole genome sequence of Sarocladium strictum F4-1.</title>
        <authorList>
            <person name="Hu L."/>
            <person name="Jiang Y."/>
        </authorList>
    </citation>
    <scope>NUCLEOTIDE SEQUENCE</scope>
    <source>
        <strain evidence="1">F4-1</strain>
    </source>
</reference>
<evidence type="ECO:0000313" key="1">
    <source>
        <dbReference type="EMBL" id="KAK0383516.1"/>
    </source>
</evidence>
<accession>A0AA39GAJ9</accession>
<comment type="caution">
    <text evidence="1">The sequence shown here is derived from an EMBL/GenBank/DDBJ whole genome shotgun (WGS) entry which is preliminary data.</text>
</comment>
<name>A0AA39GAJ9_SARSR</name>
<gene>
    <name evidence="1" type="ORF">NLU13_9427</name>
</gene>
<dbReference type="EMBL" id="JAPDFR010000009">
    <property type="protein sequence ID" value="KAK0383516.1"/>
    <property type="molecule type" value="Genomic_DNA"/>
</dbReference>
<protein>
    <submittedName>
        <fullName evidence="1">Uncharacterized protein</fullName>
    </submittedName>
</protein>
<sequence>MACIASKITYETCRHSEYHVITCRCGRGRRACDGRACRILLSTSYPGACHNDTTAGHSQRERKFRKFFGPRLERLEEAAKSRKDDEERFEMQCSQSLRHHIGQRLGADKKKTAARFAKLRRPADWTRFVGVDLYSSMFGEVHYREGAANDVQEWWIQKPKGLTVLEFANIPKEALQQLQLSSEDGMDKTQQKALLRTLMDSHLPPVPRFPGRSGPTWVKLMMKDA</sequence>